<keyword evidence="1" id="KW-0812">Transmembrane</keyword>
<feature type="transmembrane region" description="Helical" evidence="1">
    <location>
        <begin position="54"/>
        <end position="76"/>
    </location>
</feature>
<keyword evidence="1" id="KW-0472">Membrane</keyword>
<evidence type="ECO:0000313" key="2">
    <source>
        <dbReference type="EMBL" id="CAG6534023.1"/>
    </source>
</evidence>
<evidence type="ECO:0000256" key="1">
    <source>
        <dbReference type="SAM" id="Phobius"/>
    </source>
</evidence>
<protein>
    <submittedName>
        <fullName evidence="2">(northern house mosquito) hypothetical protein</fullName>
    </submittedName>
</protein>
<organism evidence="2">
    <name type="scientific">Culex pipiens</name>
    <name type="common">House mosquito</name>
    <dbReference type="NCBI Taxonomy" id="7175"/>
    <lineage>
        <taxon>Eukaryota</taxon>
        <taxon>Metazoa</taxon>
        <taxon>Ecdysozoa</taxon>
        <taxon>Arthropoda</taxon>
        <taxon>Hexapoda</taxon>
        <taxon>Insecta</taxon>
        <taxon>Pterygota</taxon>
        <taxon>Neoptera</taxon>
        <taxon>Endopterygota</taxon>
        <taxon>Diptera</taxon>
        <taxon>Nematocera</taxon>
        <taxon>Culicoidea</taxon>
        <taxon>Culicidae</taxon>
        <taxon>Culicinae</taxon>
        <taxon>Culicini</taxon>
        <taxon>Culex</taxon>
        <taxon>Culex</taxon>
    </lineage>
</organism>
<sequence length="126" mass="14950">MTRDACVWITQNPPINNKNRQSSTIPTCPFLQPNLSLRNHLEIFHLHATSNNMVFIASCYGFLFSNVFITFVWFRFDSCMCCVSNYCSFKHVTTFVFNTTIVHFYLLFVDRNIRKLFVFLYCSLYR</sequence>
<feature type="transmembrane region" description="Helical" evidence="1">
    <location>
        <begin position="88"/>
        <end position="108"/>
    </location>
</feature>
<dbReference type="EMBL" id="HBUE01210017">
    <property type="protein sequence ID" value="CAG6534023.1"/>
    <property type="molecule type" value="Transcribed_RNA"/>
</dbReference>
<reference evidence="2" key="1">
    <citation type="submission" date="2021-05" db="EMBL/GenBank/DDBJ databases">
        <authorList>
            <person name="Alioto T."/>
            <person name="Alioto T."/>
            <person name="Gomez Garrido J."/>
        </authorList>
    </citation>
    <scope>NUCLEOTIDE SEQUENCE</scope>
</reference>
<name>A0A8D8MMU2_CULPI</name>
<proteinExistence type="predicted"/>
<dbReference type="EMBL" id="HBUE01316430">
    <property type="protein sequence ID" value="CAG6585923.1"/>
    <property type="molecule type" value="Transcribed_RNA"/>
</dbReference>
<keyword evidence="1" id="KW-1133">Transmembrane helix</keyword>
<dbReference type="AlphaFoldDB" id="A0A8D8MMU2"/>
<accession>A0A8D8MMU2</accession>